<evidence type="ECO:0000256" key="2">
    <source>
        <dbReference type="ARBA" id="ARBA00022963"/>
    </source>
</evidence>
<sequence>MRRVAVLLVFNIIFLFSFAQVKDEQAQLEAVDLRIEKLEGELQELRLLREEISSSIRLNKSRPKIGLVLSGGGAKGAAHVGVIRVLEEYGIPIDYITGTSFGSIVGALYTSGYTPDEMEEIILTMDWDSFKGDQLAREHSSIVAKGQHEKYFLSMGIDEDFNLKFPKGVFTGTDFYLKLKSLLWRTEGITDFDDLPIPYRAVATNLNTGERYVVGEGDLAKAAFMSMAIPTILDPVEEGGEFYVDGGLVQNLPVQEVIEMGADIVIAVDITADATVITDDSTLLEVIDKMTTYRSEEQFKLASELADILIVPDVKDHSTADFTGLEELIRKGEAEARKYEEELTKLGGKQGRRSELPERKSIEIDEVVLTGNKVFTEEKALAFSGKEVPGEYSQEEIKLWMDKLKAQLIISRFFYTIEDNKLMLEVQEREARHVRAGLNYSSDFGAALGVAADRTRYGVFDTDYTVRGEASKYPKLEFRSYTGYRLRETQYLGSLGLGFTTNPLFIYDKSDQIGEYNNYNLYIDGTLGSVLFSSYVIGAQVGYNKVNNKYESGSKAFEPESKWDYYKSKVFIVSDSRDSSYFPNSGVKNRLEYFKGGGDEADFYGPVFELQRYLGVGEKLNFEIFASGGKISGDTVPENEYLKVGGVRSNWKINQFSFYGMNAMRKYTDEFYMAGINGRYRLATSLYLNLRYNVVTYDSNQLSTSEEDVDVWDDRKHGVGVGIGWDTAVGPMEFILSNDVDTGGVLFLVFMGYDF</sequence>
<dbReference type="Pfam" id="PF01734">
    <property type="entry name" value="Patatin"/>
    <property type="match status" value="1"/>
</dbReference>
<dbReference type="InterPro" id="IPR050301">
    <property type="entry name" value="NTE"/>
</dbReference>
<dbReference type="GO" id="GO:0006508">
    <property type="term" value="P:proteolysis"/>
    <property type="evidence" value="ECO:0007669"/>
    <property type="project" value="UniProtKB-KW"/>
</dbReference>
<dbReference type="RefSeq" id="WP_281833686.1">
    <property type="nucleotide sequence ID" value="NZ_BSDY01000003.1"/>
</dbReference>
<proteinExistence type="predicted"/>
<keyword evidence="3 4" id="KW-0443">Lipid metabolism</keyword>
<dbReference type="SUPFAM" id="SSF52151">
    <property type="entry name" value="FabD/lysophospholipase-like"/>
    <property type="match status" value="1"/>
</dbReference>
<dbReference type="PROSITE" id="PS51635">
    <property type="entry name" value="PNPLA"/>
    <property type="match status" value="1"/>
</dbReference>
<feature type="domain" description="PNPLA" evidence="6">
    <location>
        <begin position="67"/>
        <end position="258"/>
    </location>
</feature>
<evidence type="ECO:0000259" key="6">
    <source>
        <dbReference type="PROSITE" id="PS51635"/>
    </source>
</evidence>
<dbReference type="Gene3D" id="3.40.1090.10">
    <property type="entry name" value="Cytosolic phospholipase A2 catalytic domain"/>
    <property type="match status" value="2"/>
</dbReference>
<keyword evidence="1 4" id="KW-0378">Hydrolase</keyword>
<feature type="active site" description="Proton acceptor" evidence="4">
    <location>
        <position position="245"/>
    </location>
</feature>
<name>A0A9W6GKK5_9FUSO</name>
<keyword evidence="7" id="KW-0645">Protease</keyword>
<feature type="short sequence motif" description="GXSXG" evidence="4">
    <location>
        <begin position="98"/>
        <end position="102"/>
    </location>
</feature>
<evidence type="ECO:0000313" key="8">
    <source>
        <dbReference type="Proteomes" id="UP001144471"/>
    </source>
</evidence>
<dbReference type="PANTHER" id="PTHR14226:SF29">
    <property type="entry name" value="NEUROPATHY TARGET ESTERASE SWS"/>
    <property type="match status" value="1"/>
</dbReference>
<comment type="caution">
    <text evidence="7">The sequence shown here is derived from an EMBL/GenBank/DDBJ whole genome shotgun (WGS) entry which is preliminary data.</text>
</comment>
<evidence type="ECO:0000256" key="1">
    <source>
        <dbReference type="ARBA" id="ARBA00022801"/>
    </source>
</evidence>
<dbReference type="PANTHER" id="PTHR14226">
    <property type="entry name" value="NEUROPATHY TARGET ESTERASE/SWISS CHEESE D.MELANOGASTER"/>
    <property type="match status" value="1"/>
</dbReference>
<dbReference type="GO" id="GO:0016042">
    <property type="term" value="P:lipid catabolic process"/>
    <property type="evidence" value="ECO:0007669"/>
    <property type="project" value="UniProtKB-UniRule"/>
</dbReference>
<feature type="coiled-coil region" evidence="5">
    <location>
        <begin position="21"/>
        <end position="55"/>
    </location>
</feature>
<evidence type="ECO:0000313" key="7">
    <source>
        <dbReference type="EMBL" id="GLI55317.1"/>
    </source>
</evidence>
<evidence type="ECO:0000256" key="5">
    <source>
        <dbReference type="SAM" id="Coils"/>
    </source>
</evidence>
<dbReference type="GO" id="GO:0008233">
    <property type="term" value="F:peptidase activity"/>
    <property type="evidence" value="ECO:0007669"/>
    <property type="project" value="UniProtKB-KW"/>
</dbReference>
<dbReference type="InterPro" id="IPR043864">
    <property type="entry name" value="Omp85-like_dom"/>
</dbReference>
<keyword evidence="8" id="KW-1185">Reference proteome</keyword>
<keyword evidence="2 4" id="KW-0442">Lipid degradation</keyword>
<feature type="short sequence motif" description="DGA/G" evidence="4">
    <location>
        <begin position="245"/>
        <end position="247"/>
    </location>
</feature>
<dbReference type="InterPro" id="IPR016035">
    <property type="entry name" value="Acyl_Trfase/lysoPLipase"/>
</dbReference>
<dbReference type="CDD" id="cd07205">
    <property type="entry name" value="Pat_PNPLA6_PNPLA7_NTE1_like"/>
    <property type="match status" value="1"/>
</dbReference>
<feature type="short sequence motif" description="GXGXXG" evidence="4">
    <location>
        <begin position="71"/>
        <end position="76"/>
    </location>
</feature>
<evidence type="ECO:0000256" key="4">
    <source>
        <dbReference type="PROSITE-ProRule" id="PRU01161"/>
    </source>
</evidence>
<evidence type="ECO:0000256" key="3">
    <source>
        <dbReference type="ARBA" id="ARBA00023098"/>
    </source>
</evidence>
<organism evidence="7 8">
    <name type="scientific">Propionigenium maris DSM 9537</name>
    <dbReference type="NCBI Taxonomy" id="1123000"/>
    <lineage>
        <taxon>Bacteria</taxon>
        <taxon>Fusobacteriati</taxon>
        <taxon>Fusobacteriota</taxon>
        <taxon>Fusobacteriia</taxon>
        <taxon>Fusobacteriales</taxon>
        <taxon>Fusobacteriaceae</taxon>
        <taxon>Propionigenium</taxon>
    </lineage>
</organism>
<feature type="coiled-coil region" evidence="5">
    <location>
        <begin position="322"/>
        <end position="349"/>
    </location>
</feature>
<accession>A0A9W6GKK5</accession>
<feature type="active site" description="Nucleophile" evidence="4">
    <location>
        <position position="100"/>
    </location>
</feature>
<gene>
    <name evidence="7" type="ORF">PM10SUCC1_08310</name>
</gene>
<dbReference type="EMBL" id="BSDY01000003">
    <property type="protein sequence ID" value="GLI55317.1"/>
    <property type="molecule type" value="Genomic_DNA"/>
</dbReference>
<dbReference type="Pfam" id="PF19143">
    <property type="entry name" value="Omp85_2"/>
    <property type="match status" value="1"/>
</dbReference>
<keyword evidence="5" id="KW-0175">Coiled coil</keyword>
<dbReference type="Proteomes" id="UP001144471">
    <property type="component" value="Unassembled WGS sequence"/>
</dbReference>
<dbReference type="AlphaFoldDB" id="A0A9W6GKK5"/>
<reference evidence="7" key="1">
    <citation type="submission" date="2022-12" db="EMBL/GenBank/DDBJ databases">
        <title>Reference genome sequencing for broad-spectrum identification of bacterial and archaeal isolates by mass spectrometry.</title>
        <authorList>
            <person name="Sekiguchi Y."/>
            <person name="Tourlousse D.M."/>
        </authorList>
    </citation>
    <scope>NUCLEOTIDE SEQUENCE</scope>
    <source>
        <strain evidence="7">10succ1</strain>
    </source>
</reference>
<dbReference type="Gene3D" id="2.40.160.50">
    <property type="entry name" value="membrane protein fhac: a member of the omp85/tpsb transporter family"/>
    <property type="match status" value="1"/>
</dbReference>
<protein>
    <submittedName>
        <fullName evidence="7">Serine protease</fullName>
    </submittedName>
</protein>
<dbReference type="InterPro" id="IPR002641">
    <property type="entry name" value="PNPLA_dom"/>
</dbReference>